<evidence type="ECO:0000313" key="1">
    <source>
        <dbReference type="EMBL" id="KAK9681099.1"/>
    </source>
</evidence>
<gene>
    <name evidence="1" type="ORF">QE152_g38576</name>
</gene>
<evidence type="ECO:0000313" key="2">
    <source>
        <dbReference type="Proteomes" id="UP001458880"/>
    </source>
</evidence>
<dbReference type="AlphaFoldDB" id="A0AAW1HXD6"/>
<dbReference type="Proteomes" id="UP001458880">
    <property type="component" value="Unassembled WGS sequence"/>
</dbReference>
<reference evidence="1 2" key="1">
    <citation type="journal article" date="2024" name="BMC Genomics">
        <title>De novo assembly and annotation of Popillia japonica's genome with initial clues to its potential as an invasive pest.</title>
        <authorList>
            <person name="Cucini C."/>
            <person name="Boschi S."/>
            <person name="Funari R."/>
            <person name="Cardaioli E."/>
            <person name="Iannotti N."/>
            <person name="Marturano G."/>
            <person name="Paoli F."/>
            <person name="Bruttini M."/>
            <person name="Carapelli A."/>
            <person name="Frati F."/>
            <person name="Nardi F."/>
        </authorList>
    </citation>
    <scope>NUCLEOTIDE SEQUENCE [LARGE SCALE GENOMIC DNA]</scope>
    <source>
        <strain evidence="1">DMR45628</strain>
    </source>
</reference>
<dbReference type="EMBL" id="JASPKY010000846">
    <property type="protein sequence ID" value="KAK9681099.1"/>
    <property type="molecule type" value="Genomic_DNA"/>
</dbReference>
<comment type="caution">
    <text evidence="1">The sequence shown here is derived from an EMBL/GenBank/DDBJ whole genome shotgun (WGS) entry which is preliminary data.</text>
</comment>
<proteinExistence type="predicted"/>
<protein>
    <submittedName>
        <fullName evidence="1">Uncharacterized protein</fullName>
    </submittedName>
</protein>
<organism evidence="1 2">
    <name type="scientific">Popillia japonica</name>
    <name type="common">Japanese beetle</name>
    <dbReference type="NCBI Taxonomy" id="7064"/>
    <lineage>
        <taxon>Eukaryota</taxon>
        <taxon>Metazoa</taxon>
        <taxon>Ecdysozoa</taxon>
        <taxon>Arthropoda</taxon>
        <taxon>Hexapoda</taxon>
        <taxon>Insecta</taxon>
        <taxon>Pterygota</taxon>
        <taxon>Neoptera</taxon>
        <taxon>Endopterygota</taxon>
        <taxon>Coleoptera</taxon>
        <taxon>Polyphaga</taxon>
        <taxon>Scarabaeiformia</taxon>
        <taxon>Scarabaeidae</taxon>
        <taxon>Rutelinae</taxon>
        <taxon>Popillia</taxon>
    </lineage>
</organism>
<accession>A0AAW1HXD6</accession>
<sequence length="71" mass="8295">MPHPPNRLSFGHSTCLLRTGKAKTKHFDIKEEINMQNVHKTVATKSRKTFCTAVFDTLYSRYFTSWISNQF</sequence>
<keyword evidence="2" id="KW-1185">Reference proteome</keyword>
<name>A0AAW1HXD6_POPJA</name>